<dbReference type="PANTHER" id="PTHR30153">
    <property type="entry name" value="REPLICATIVE DNA HELICASE DNAB"/>
    <property type="match status" value="1"/>
</dbReference>
<dbReference type="GO" id="GO:0006260">
    <property type="term" value="P:DNA replication"/>
    <property type="evidence" value="ECO:0007669"/>
    <property type="project" value="UniProtKB-KW"/>
</dbReference>
<dbReference type="Gene3D" id="1.10.860.10">
    <property type="entry name" value="DNAb Helicase, Chain A"/>
    <property type="match status" value="1"/>
</dbReference>
<keyword evidence="5" id="KW-0347">Helicase</keyword>
<evidence type="ECO:0000313" key="13">
    <source>
        <dbReference type="Proteomes" id="UP000470082"/>
    </source>
</evidence>
<evidence type="ECO:0000256" key="8">
    <source>
        <dbReference type="ARBA" id="ARBA00023235"/>
    </source>
</evidence>
<gene>
    <name evidence="12" type="ORF">FYJ50_08565</name>
</gene>
<evidence type="ECO:0000256" key="4">
    <source>
        <dbReference type="ARBA" id="ARBA00022801"/>
    </source>
</evidence>
<comment type="similarity">
    <text evidence="1">Belongs to the helicase family. DnaB subfamily.</text>
</comment>
<dbReference type="PANTHER" id="PTHR30153:SF2">
    <property type="entry name" value="REPLICATIVE DNA HELICASE"/>
    <property type="match status" value="1"/>
</dbReference>
<keyword evidence="4" id="KW-0378">Hydrolase</keyword>
<dbReference type="GO" id="GO:0005524">
    <property type="term" value="F:ATP binding"/>
    <property type="evidence" value="ECO:0007669"/>
    <property type="project" value="UniProtKB-KW"/>
</dbReference>
<keyword evidence="13" id="KW-1185">Reference proteome</keyword>
<evidence type="ECO:0000256" key="7">
    <source>
        <dbReference type="ARBA" id="ARBA00023125"/>
    </source>
</evidence>
<dbReference type="Pfam" id="PF00772">
    <property type="entry name" value="DnaB"/>
    <property type="match status" value="1"/>
</dbReference>
<dbReference type="PROSITE" id="PS51199">
    <property type="entry name" value="SF4_HELICASE"/>
    <property type="match status" value="1"/>
</dbReference>
<keyword evidence="2" id="KW-0235">DNA replication</keyword>
<dbReference type="Pfam" id="PF03796">
    <property type="entry name" value="DnaB_C"/>
    <property type="match status" value="1"/>
</dbReference>
<organism evidence="12 13">
    <name type="scientific">Floccifex porci</name>
    <dbReference type="NCBI Taxonomy" id="2606629"/>
    <lineage>
        <taxon>Bacteria</taxon>
        <taxon>Bacillati</taxon>
        <taxon>Bacillota</taxon>
        <taxon>Erysipelotrichia</taxon>
        <taxon>Erysipelotrichales</taxon>
        <taxon>Erysipelotrichaceae</taxon>
        <taxon>Floccifex</taxon>
    </lineage>
</organism>
<dbReference type="GO" id="GO:0016787">
    <property type="term" value="F:hydrolase activity"/>
    <property type="evidence" value="ECO:0007669"/>
    <property type="project" value="UniProtKB-KW"/>
</dbReference>
<dbReference type="Gene3D" id="3.40.50.300">
    <property type="entry name" value="P-loop containing nucleotide triphosphate hydrolases"/>
    <property type="match status" value="1"/>
</dbReference>
<evidence type="ECO:0000256" key="3">
    <source>
        <dbReference type="ARBA" id="ARBA00022741"/>
    </source>
</evidence>
<evidence type="ECO:0000256" key="10">
    <source>
        <dbReference type="ARBA" id="ARBA00048954"/>
    </source>
</evidence>
<dbReference type="InterPro" id="IPR016136">
    <property type="entry name" value="DNA_helicase_N/primase_C"/>
</dbReference>
<evidence type="ECO:0000256" key="2">
    <source>
        <dbReference type="ARBA" id="ARBA00022705"/>
    </source>
</evidence>
<keyword evidence="8" id="KW-0413">Isomerase</keyword>
<dbReference type="EMBL" id="VUMM01000021">
    <property type="protein sequence ID" value="MSS02137.1"/>
    <property type="molecule type" value="Genomic_DNA"/>
</dbReference>
<dbReference type="Proteomes" id="UP000470082">
    <property type="component" value="Unassembled WGS sequence"/>
</dbReference>
<dbReference type="InterPro" id="IPR027417">
    <property type="entry name" value="P-loop_NTPase"/>
</dbReference>
<keyword evidence="3" id="KW-0547">Nucleotide-binding</keyword>
<dbReference type="InterPro" id="IPR036185">
    <property type="entry name" value="DNA_heli_DnaB-like_N_sf"/>
</dbReference>
<comment type="caution">
    <text evidence="12">The sequence shown here is derived from an EMBL/GenBank/DDBJ whole genome shotgun (WGS) entry which is preliminary data.</text>
</comment>
<evidence type="ECO:0000256" key="5">
    <source>
        <dbReference type="ARBA" id="ARBA00022806"/>
    </source>
</evidence>
<dbReference type="EC" id="5.6.2.3" evidence="9"/>
<dbReference type="GO" id="GO:0005829">
    <property type="term" value="C:cytosol"/>
    <property type="evidence" value="ECO:0007669"/>
    <property type="project" value="TreeGrafter"/>
</dbReference>
<proteinExistence type="inferred from homology"/>
<keyword evidence="6" id="KW-0067">ATP-binding</keyword>
<dbReference type="SUPFAM" id="SSF48024">
    <property type="entry name" value="N-terminal domain of DnaB helicase"/>
    <property type="match status" value="1"/>
</dbReference>
<dbReference type="SUPFAM" id="SSF52540">
    <property type="entry name" value="P-loop containing nucleoside triphosphate hydrolases"/>
    <property type="match status" value="1"/>
</dbReference>
<name>A0A7X2N468_9FIRM</name>
<evidence type="ECO:0000256" key="6">
    <source>
        <dbReference type="ARBA" id="ARBA00022840"/>
    </source>
</evidence>
<evidence type="ECO:0000313" key="12">
    <source>
        <dbReference type="EMBL" id="MSS02137.1"/>
    </source>
</evidence>
<comment type="catalytic activity">
    <reaction evidence="10">
        <text>ATP + H2O = ADP + phosphate + H(+)</text>
        <dbReference type="Rhea" id="RHEA:13065"/>
        <dbReference type="ChEBI" id="CHEBI:15377"/>
        <dbReference type="ChEBI" id="CHEBI:15378"/>
        <dbReference type="ChEBI" id="CHEBI:30616"/>
        <dbReference type="ChEBI" id="CHEBI:43474"/>
        <dbReference type="ChEBI" id="CHEBI:456216"/>
        <dbReference type="EC" id="5.6.2.3"/>
    </reaction>
</comment>
<dbReference type="GO" id="GO:0003677">
    <property type="term" value="F:DNA binding"/>
    <property type="evidence" value="ECO:0007669"/>
    <property type="project" value="UniProtKB-KW"/>
</dbReference>
<dbReference type="InterPro" id="IPR007693">
    <property type="entry name" value="DNA_helicase_DnaB-like_N"/>
</dbReference>
<feature type="domain" description="SF4 helicase" evidence="11">
    <location>
        <begin position="142"/>
        <end position="401"/>
    </location>
</feature>
<evidence type="ECO:0000256" key="1">
    <source>
        <dbReference type="ARBA" id="ARBA00008428"/>
    </source>
</evidence>
<evidence type="ECO:0000259" key="11">
    <source>
        <dbReference type="PROSITE" id="PS51199"/>
    </source>
</evidence>
<reference evidence="12 13" key="1">
    <citation type="submission" date="2019-08" db="EMBL/GenBank/DDBJ databases">
        <title>In-depth cultivation of the pig gut microbiome towards novel bacterial diversity and tailored functional studies.</title>
        <authorList>
            <person name="Wylensek D."/>
            <person name="Hitch T.C.A."/>
            <person name="Clavel T."/>
        </authorList>
    </citation>
    <scope>NUCLEOTIDE SEQUENCE [LARGE SCALE GENOMIC DNA]</scope>
    <source>
        <strain evidence="12 13">LKV-178-WT-2G</strain>
    </source>
</reference>
<keyword evidence="7" id="KW-0238">DNA-binding</keyword>
<sequence length="401" mass="47493">MPNVNNPLQNIESRLISSFMFNSELFDIYYLDKDIFSIEEYGIIFEEMKNQYIKYHEVDYQKILQSFMNDNKMLDIVCSINDNAFSDHNIENDIKFINNEFRKRKMKELIYDSKGNDFEEIISMIEDIPNYYHNTRTGEILTEEEIFNLVTNEKSHLIFDLSFMKDFEISFNTLNTIGARTGKGKTAFSLNLLLDLGKKYRCLYFNLENPKDVIYQRLIQIDSRLTKNQIKEQKNENKVSDSIYRIRNGLKIKLYDSREASNIETIKRIISEETRNDFCIVFLDNINNIDTLRRFTNLREKINHITKQLLNIKASMNCVIFALAQLRRSDTNSRPTEKDLKESGSIEEDSDNVFLLHDISDDKTSINATYELITPKSRNDINRQKELIFRKGYQIFEERPE</sequence>
<dbReference type="RefSeq" id="WP_154461073.1">
    <property type="nucleotide sequence ID" value="NZ_VUMM01000021.1"/>
</dbReference>
<accession>A0A7X2N468</accession>
<protein>
    <recommendedName>
        <fullName evidence="9">DNA 5'-3' helicase</fullName>
        <ecNumber evidence="9">5.6.2.3</ecNumber>
    </recommendedName>
</protein>
<dbReference type="GO" id="GO:0043139">
    <property type="term" value="F:5'-3' DNA helicase activity"/>
    <property type="evidence" value="ECO:0007669"/>
    <property type="project" value="UniProtKB-EC"/>
</dbReference>
<dbReference type="InterPro" id="IPR007694">
    <property type="entry name" value="DNA_helicase_DnaB-like_C"/>
</dbReference>
<evidence type="ECO:0000256" key="9">
    <source>
        <dbReference type="ARBA" id="ARBA00044969"/>
    </source>
</evidence>
<dbReference type="AlphaFoldDB" id="A0A7X2N468"/>